<dbReference type="InterPro" id="IPR011646">
    <property type="entry name" value="KAP_P-loop"/>
</dbReference>
<evidence type="ECO:0000313" key="4">
    <source>
        <dbReference type="EMBL" id="WXB04724.1"/>
    </source>
</evidence>
<dbReference type="RefSeq" id="WP_394834369.1">
    <property type="nucleotide sequence ID" value="NZ_CP089929.1"/>
</dbReference>
<dbReference type="InterPro" id="IPR036628">
    <property type="entry name" value="Clp_N_dom_sf"/>
</dbReference>
<name>A0ABZ2L569_9BACT</name>
<reference evidence="4" key="1">
    <citation type="submission" date="2021-12" db="EMBL/GenBank/DDBJ databases">
        <title>Discovery of the Pendulisporaceae a myxobacterial family with distinct sporulation behavior and unique specialized metabolism.</title>
        <authorList>
            <person name="Garcia R."/>
            <person name="Popoff A."/>
            <person name="Bader C.D."/>
            <person name="Loehr J."/>
            <person name="Walesch S."/>
            <person name="Walt C."/>
            <person name="Boldt J."/>
            <person name="Bunk B."/>
            <person name="Haeckl F.J.F.P.J."/>
            <person name="Gunesch A.P."/>
            <person name="Birkelbach J."/>
            <person name="Nuebel U."/>
            <person name="Pietschmann T."/>
            <person name="Bach T."/>
            <person name="Mueller R."/>
        </authorList>
    </citation>
    <scope>NUCLEOTIDE SEQUENCE</scope>
    <source>
        <strain evidence="4">MSr11367</strain>
    </source>
</reference>
<keyword evidence="5" id="KW-1185">Reference proteome</keyword>
<dbReference type="Pfam" id="PF07693">
    <property type="entry name" value="KAP_NTPase"/>
    <property type="match status" value="1"/>
</dbReference>
<dbReference type="PANTHER" id="PTHR22674">
    <property type="entry name" value="NTPASE, KAP FAMILY P-LOOP DOMAIN-CONTAINING 1"/>
    <property type="match status" value="1"/>
</dbReference>
<dbReference type="Gene3D" id="1.10.1780.10">
    <property type="entry name" value="Clp, N-terminal domain"/>
    <property type="match status" value="1"/>
</dbReference>
<feature type="domain" description="KAP NTPase" evidence="3">
    <location>
        <begin position="423"/>
        <end position="846"/>
    </location>
</feature>
<dbReference type="PANTHER" id="PTHR22674:SF6">
    <property type="entry name" value="NTPASE KAP FAMILY P-LOOP DOMAIN-CONTAINING PROTEIN 1"/>
    <property type="match status" value="1"/>
</dbReference>
<keyword evidence="2" id="KW-0472">Membrane</keyword>
<evidence type="ECO:0000313" key="5">
    <source>
        <dbReference type="Proteomes" id="UP001374803"/>
    </source>
</evidence>
<feature type="transmembrane region" description="Helical" evidence="2">
    <location>
        <begin position="583"/>
        <end position="604"/>
    </location>
</feature>
<proteinExistence type="predicted"/>
<protein>
    <submittedName>
        <fullName evidence="4">KAP family NTPase</fullName>
    </submittedName>
</protein>
<keyword evidence="2" id="KW-0812">Transmembrane</keyword>
<accession>A0ABZ2L569</accession>
<organism evidence="4 5">
    <name type="scientific">Pendulispora rubella</name>
    <dbReference type="NCBI Taxonomy" id="2741070"/>
    <lineage>
        <taxon>Bacteria</taxon>
        <taxon>Pseudomonadati</taxon>
        <taxon>Myxococcota</taxon>
        <taxon>Myxococcia</taxon>
        <taxon>Myxococcales</taxon>
        <taxon>Sorangiineae</taxon>
        <taxon>Pendulisporaceae</taxon>
        <taxon>Pendulispora</taxon>
    </lineage>
</organism>
<dbReference type="InterPro" id="IPR052754">
    <property type="entry name" value="NTPase_KAP_P-loop"/>
</dbReference>
<feature type="transmembrane region" description="Helical" evidence="2">
    <location>
        <begin position="535"/>
        <end position="556"/>
    </location>
</feature>
<dbReference type="EMBL" id="CP089983">
    <property type="protein sequence ID" value="WXB04724.1"/>
    <property type="molecule type" value="Genomic_DNA"/>
</dbReference>
<sequence>MSTTAAADLPEPEDQELHDDERRLFEALLDEVRRTRWFPERARLVQPTLVETLERLERRNFLTRFEDRTMWTLAGLVAIPDEDVALANFALAELGRIGALLRWAEEHHRHFAATNVLPARLTMDEVSGDLGWADPYELMRAVAAIAHEKGRLSALRLNAEGRGFVDVDLGQILYPSWPLRGWNERIASAVSKASETTIYSGGSEVWTGPSLDEIPASEDAVQALHIARRLAMTREPQRFTSSCIFFGLTEHPRAGVEGSAPHLLREHLHLQSGESNYLAVRDRLFPHADRALSNEATPNIRPTPRAAAILQRAQAVAKATTRENSIHLRHLLAAILEEAEYVPSSPSGLDDLVSDLRLDVVELRKKLLAWLPGNAPGDDMDAWHVLDGTNDARVVEETDAERFWSIHRSPLSDIATREDLLGFSPYVNAVASFLQHPDTKPPLTMSVEGKWGSGKTSFMLQLEDALKAKSTPAEDTPVIVRFDAWRHAKSEELWATFAVHFLEQVSRQQTMLRRLRGDAILFWRRIKWREARLEVGRAIIVGIVAVVLVLILSLLAHRHWSELGPARQLVTGHANKTLLDEGLGALILSGGGLGAFALILATLIQVKTLAGGVVPLDAKKHIASPDYDRRAAFLDQFHDDFAKIVEAYVGHRRVYVFVDDLDRCEVPTAVDLMQALNLMTACAPKVIFIIGMDRQRVAAGVAAKYAPLIPYLGASTADIAFGFEFLEKFIQLPLELPRPDEAGTRCMLWQAWSGDRMCPLPPPSGELSGVNDFAPSSQRNETREPSVSGMARRSPAPVAASAEQDAFNSAISTDSRQVRDITLAAARAFDFNPRKVKQFLNLFRLRAFIAWQTGRLELGGSAREGRMTLSQLADQTALTLRCPMRDMAAPVVVETTSAR</sequence>
<dbReference type="Proteomes" id="UP001374803">
    <property type="component" value="Chromosome"/>
</dbReference>
<evidence type="ECO:0000256" key="1">
    <source>
        <dbReference type="SAM" id="MobiDB-lite"/>
    </source>
</evidence>
<keyword evidence="2" id="KW-1133">Transmembrane helix</keyword>
<feature type="region of interest" description="Disordered" evidence="1">
    <location>
        <begin position="770"/>
        <end position="791"/>
    </location>
</feature>
<evidence type="ECO:0000256" key="2">
    <source>
        <dbReference type="SAM" id="Phobius"/>
    </source>
</evidence>
<evidence type="ECO:0000259" key="3">
    <source>
        <dbReference type="Pfam" id="PF07693"/>
    </source>
</evidence>
<gene>
    <name evidence="4" type="ORF">LVJ94_48505</name>
</gene>
<dbReference type="Gene3D" id="3.40.50.300">
    <property type="entry name" value="P-loop containing nucleotide triphosphate hydrolases"/>
    <property type="match status" value="1"/>
</dbReference>
<dbReference type="InterPro" id="IPR027417">
    <property type="entry name" value="P-loop_NTPase"/>
</dbReference>